<sequence>MKTPFCFLVATSICLSVFQRLHAQSDFPAPLLPSIPNKAFSIKDFGAKSDNVTDNTTAIQNAIGAAKSAGGGKVIVPAGVYLSGPLQFFSTLDFHLDSGAVLKFLPIDKYPGGTAYGTDFISGVKLHDVAITGKGTIDGQGSPWWPFAKEKNAKRPRMISLKECDKVLIENVTLTNSPMFHIAISGKSSNVTVSGVIVRAPASDDPVNPSHNTDACDVSGRDILIKNCDISTGDDNFTCGGGTTNVHITGCKYGYGHGLSIGSYTKGGVSNFLIEDCTFNNTEAGIRIKSDRDRGGLVQNLTYRNLKMTNVGIPILIYGAYMAKEREYRNLQKITPEIATTYPSATVSELTPVYRNIKFQNITATTQKGKRAGLIWGLPEAPAANIVFQNVIITAENPFGVFFVQNMQLENCKILTKEGVNKLALANAQVSVDGEEVK</sequence>
<evidence type="ECO:0008006" key="8">
    <source>
        <dbReference type="Google" id="ProtNLM"/>
    </source>
</evidence>
<dbReference type="Proteomes" id="UP000321204">
    <property type="component" value="Chromosome"/>
</dbReference>
<keyword evidence="5" id="KW-0732">Signal</keyword>
<dbReference type="SMART" id="SM00710">
    <property type="entry name" value="PbH1"/>
    <property type="match status" value="6"/>
</dbReference>
<dbReference type="PANTHER" id="PTHR31339">
    <property type="entry name" value="PECTIN LYASE-RELATED"/>
    <property type="match status" value="1"/>
</dbReference>
<dbReference type="GO" id="GO:0005975">
    <property type="term" value="P:carbohydrate metabolic process"/>
    <property type="evidence" value="ECO:0007669"/>
    <property type="project" value="InterPro"/>
</dbReference>
<dbReference type="GO" id="GO:0004650">
    <property type="term" value="F:polygalacturonase activity"/>
    <property type="evidence" value="ECO:0007669"/>
    <property type="project" value="InterPro"/>
</dbReference>
<keyword evidence="7" id="KW-1185">Reference proteome</keyword>
<keyword evidence="2 4" id="KW-0378">Hydrolase</keyword>
<dbReference type="EMBL" id="CP042433">
    <property type="protein sequence ID" value="QEC57624.1"/>
    <property type="molecule type" value="Genomic_DNA"/>
</dbReference>
<dbReference type="RefSeq" id="WP_146790141.1">
    <property type="nucleotide sequence ID" value="NZ_BAABIO010000003.1"/>
</dbReference>
<reference evidence="6 7" key="1">
    <citation type="journal article" date="2015" name="Int. J. Syst. Evol. Microbiol.">
        <title>Flavisolibacter ginsenosidimutans sp. nov., with ginsenoside-converting activity isolated from soil used for cultivating ginseng.</title>
        <authorList>
            <person name="Zhao Y."/>
            <person name="Liu Q."/>
            <person name="Kang M.S."/>
            <person name="Jin F."/>
            <person name="Yu H."/>
            <person name="Im W.T."/>
        </authorList>
    </citation>
    <scope>NUCLEOTIDE SEQUENCE [LARGE SCALE GENOMIC DNA]</scope>
    <source>
        <strain evidence="6 7">Gsoil 636</strain>
    </source>
</reference>
<feature type="chain" id="PRO_5023057377" description="Glycoside hydrolase family 28 protein" evidence="5">
    <location>
        <begin position="24"/>
        <end position="438"/>
    </location>
</feature>
<dbReference type="SUPFAM" id="SSF51126">
    <property type="entry name" value="Pectin lyase-like"/>
    <property type="match status" value="1"/>
</dbReference>
<evidence type="ECO:0000256" key="4">
    <source>
        <dbReference type="RuleBase" id="RU361169"/>
    </source>
</evidence>
<dbReference type="InterPro" id="IPR006626">
    <property type="entry name" value="PbH1"/>
</dbReference>
<dbReference type="AlphaFoldDB" id="A0A5B8ULR9"/>
<evidence type="ECO:0000256" key="5">
    <source>
        <dbReference type="SAM" id="SignalP"/>
    </source>
</evidence>
<evidence type="ECO:0000313" key="7">
    <source>
        <dbReference type="Proteomes" id="UP000321204"/>
    </source>
</evidence>
<proteinExistence type="inferred from homology"/>
<dbReference type="Gene3D" id="2.160.20.10">
    <property type="entry name" value="Single-stranded right-handed beta-helix, Pectin lyase-like"/>
    <property type="match status" value="1"/>
</dbReference>
<feature type="signal peptide" evidence="5">
    <location>
        <begin position="1"/>
        <end position="23"/>
    </location>
</feature>
<evidence type="ECO:0000256" key="1">
    <source>
        <dbReference type="ARBA" id="ARBA00008834"/>
    </source>
</evidence>
<dbReference type="OrthoDB" id="9795222at2"/>
<gene>
    <name evidence="6" type="ORF">FSB75_17510</name>
</gene>
<organism evidence="6 7">
    <name type="scientific">Flavisolibacter ginsenosidimutans</name>
    <dbReference type="NCBI Taxonomy" id="661481"/>
    <lineage>
        <taxon>Bacteria</taxon>
        <taxon>Pseudomonadati</taxon>
        <taxon>Bacteroidota</taxon>
        <taxon>Chitinophagia</taxon>
        <taxon>Chitinophagales</taxon>
        <taxon>Chitinophagaceae</taxon>
        <taxon>Flavisolibacter</taxon>
    </lineage>
</organism>
<dbReference type="InterPro" id="IPR051801">
    <property type="entry name" value="GH28_Enzymes"/>
</dbReference>
<dbReference type="InterPro" id="IPR011050">
    <property type="entry name" value="Pectin_lyase_fold/virulence"/>
</dbReference>
<dbReference type="Pfam" id="PF00295">
    <property type="entry name" value="Glyco_hydro_28"/>
    <property type="match status" value="1"/>
</dbReference>
<dbReference type="PANTHER" id="PTHR31339:SF9">
    <property type="entry name" value="PLASMIN AND FIBRONECTIN-BINDING PROTEIN A"/>
    <property type="match status" value="1"/>
</dbReference>
<evidence type="ECO:0000256" key="2">
    <source>
        <dbReference type="ARBA" id="ARBA00022801"/>
    </source>
</evidence>
<accession>A0A5B8ULR9</accession>
<dbReference type="InterPro" id="IPR000743">
    <property type="entry name" value="Glyco_hydro_28"/>
</dbReference>
<evidence type="ECO:0000313" key="6">
    <source>
        <dbReference type="EMBL" id="QEC57624.1"/>
    </source>
</evidence>
<comment type="similarity">
    <text evidence="1 4">Belongs to the glycosyl hydrolase 28 family.</text>
</comment>
<name>A0A5B8ULR9_9BACT</name>
<keyword evidence="3 4" id="KW-0326">Glycosidase</keyword>
<dbReference type="InterPro" id="IPR012334">
    <property type="entry name" value="Pectin_lyas_fold"/>
</dbReference>
<protein>
    <recommendedName>
        <fullName evidence="8">Glycoside hydrolase family 28 protein</fullName>
    </recommendedName>
</protein>
<dbReference type="KEGG" id="fgg:FSB75_17510"/>
<evidence type="ECO:0000256" key="3">
    <source>
        <dbReference type="ARBA" id="ARBA00023295"/>
    </source>
</evidence>